<evidence type="ECO:0000256" key="3">
    <source>
        <dbReference type="ARBA" id="ARBA00022884"/>
    </source>
</evidence>
<evidence type="ECO:0000256" key="1">
    <source>
        <dbReference type="ARBA" id="ARBA00010254"/>
    </source>
</evidence>
<sequence>MASLEPGTSERTRRRTVVGTVKSAKMQKTVVVLIERLELEPKYRKYIKRRTRLYAHDERAECREGDRVLLAETRPISRLKRWRVVKKI</sequence>
<keyword evidence="3 6" id="KW-0694">RNA-binding</keyword>
<evidence type="ECO:0000256" key="2">
    <source>
        <dbReference type="ARBA" id="ARBA00022730"/>
    </source>
</evidence>
<dbReference type="InterPro" id="IPR019979">
    <property type="entry name" value="Ribosomal_uS17_CS"/>
</dbReference>
<comment type="function">
    <text evidence="6">One of the primary rRNA binding proteins, it binds specifically to the 5'-end of 16S ribosomal RNA.</text>
</comment>
<accession>A0A7V0T739</accession>
<name>A0A7V0T739_UNCW3</name>
<dbReference type="InterPro" id="IPR000266">
    <property type="entry name" value="Ribosomal_uS17"/>
</dbReference>
<dbReference type="CDD" id="cd00364">
    <property type="entry name" value="Ribosomal_uS17"/>
    <property type="match status" value="1"/>
</dbReference>
<evidence type="ECO:0000256" key="5">
    <source>
        <dbReference type="ARBA" id="ARBA00023274"/>
    </source>
</evidence>
<evidence type="ECO:0000256" key="7">
    <source>
        <dbReference type="RuleBase" id="RU003872"/>
    </source>
</evidence>
<organism evidence="9">
    <name type="scientific">candidate division WOR-3 bacterium</name>
    <dbReference type="NCBI Taxonomy" id="2052148"/>
    <lineage>
        <taxon>Bacteria</taxon>
        <taxon>Bacteria division WOR-3</taxon>
    </lineage>
</organism>
<keyword evidence="2 6" id="KW-0699">rRNA-binding</keyword>
<evidence type="ECO:0000256" key="8">
    <source>
        <dbReference type="SAM" id="MobiDB-lite"/>
    </source>
</evidence>
<keyword evidence="5 6" id="KW-0687">Ribonucleoprotein</keyword>
<dbReference type="NCBIfam" id="TIGR03635">
    <property type="entry name" value="uS17_bact"/>
    <property type="match status" value="1"/>
</dbReference>
<comment type="similarity">
    <text evidence="1 6 7">Belongs to the universal ribosomal protein uS17 family.</text>
</comment>
<evidence type="ECO:0000256" key="6">
    <source>
        <dbReference type="HAMAP-Rule" id="MF_01345"/>
    </source>
</evidence>
<dbReference type="PANTHER" id="PTHR10744:SF1">
    <property type="entry name" value="SMALL RIBOSOMAL SUBUNIT PROTEIN US17M"/>
    <property type="match status" value="1"/>
</dbReference>
<dbReference type="Proteomes" id="UP000885672">
    <property type="component" value="Unassembled WGS sequence"/>
</dbReference>
<dbReference type="GO" id="GO:0022627">
    <property type="term" value="C:cytosolic small ribosomal subunit"/>
    <property type="evidence" value="ECO:0007669"/>
    <property type="project" value="UniProtKB-UniRule"/>
</dbReference>
<comment type="caution">
    <text evidence="9">The sequence shown here is derived from an EMBL/GenBank/DDBJ whole genome shotgun (WGS) entry which is preliminary data.</text>
</comment>
<dbReference type="HAMAP" id="MF_01345_B">
    <property type="entry name" value="Ribosomal_uS17_B"/>
    <property type="match status" value="1"/>
</dbReference>
<dbReference type="GO" id="GO:0006412">
    <property type="term" value="P:translation"/>
    <property type="evidence" value="ECO:0007669"/>
    <property type="project" value="UniProtKB-UniRule"/>
</dbReference>
<dbReference type="Pfam" id="PF00366">
    <property type="entry name" value="Ribosomal_S17"/>
    <property type="match status" value="1"/>
</dbReference>
<dbReference type="Gene3D" id="2.40.50.140">
    <property type="entry name" value="Nucleic acid-binding proteins"/>
    <property type="match status" value="1"/>
</dbReference>
<proteinExistence type="inferred from homology"/>
<dbReference type="InterPro" id="IPR019984">
    <property type="entry name" value="Ribosomal_uS17_bact/chlr"/>
</dbReference>
<reference evidence="9" key="1">
    <citation type="journal article" date="2020" name="mSystems">
        <title>Genome- and Community-Level Interaction Insights into Carbon Utilization and Element Cycling Functions of Hydrothermarchaeota in Hydrothermal Sediment.</title>
        <authorList>
            <person name="Zhou Z."/>
            <person name="Liu Y."/>
            <person name="Xu W."/>
            <person name="Pan J."/>
            <person name="Luo Z.H."/>
            <person name="Li M."/>
        </authorList>
    </citation>
    <scope>NUCLEOTIDE SEQUENCE [LARGE SCALE GENOMIC DNA]</scope>
    <source>
        <strain evidence="9">SpSt-1182</strain>
    </source>
</reference>
<dbReference type="PRINTS" id="PR00973">
    <property type="entry name" value="RIBOSOMALS17"/>
</dbReference>
<feature type="region of interest" description="Disordered" evidence="8">
    <location>
        <begin position="1"/>
        <end position="20"/>
    </location>
</feature>
<comment type="subunit">
    <text evidence="6">Part of the 30S ribosomal subunit.</text>
</comment>
<evidence type="ECO:0000256" key="4">
    <source>
        <dbReference type="ARBA" id="ARBA00022980"/>
    </source>
</evidence>
<dbReference type="PANTHER" id="PTHR10744">
    <property type="entry name" value="40S RIBOSOMAL PROTEIN S11 FAMILY MEMBER"/>
    <property type="match status" value="1"/>
</dbReference>
<dbReference type="AlphaFoldDB" id="A0A7V0T739"/>
<dbReference type="SUPFAM" id="SSF50249">
    <property type="entry name" value="Nucleic acid-binding proteins"/>
    <property type="match status" value="1"/>
</dbReference>
<dbReference type="NCBIfam" id="NF004123">
    <property type="entry name" value="PRK05610.1"/>
    <property type="match status" value="1"/>
</dbReference>
<dbReference type="PROSITE" id="PS00056">
    <property type="entry name" value="RIBOSOMAL_S17"/>
    <property type="match status" value="1"/>
</dbReference>
<keyword evidence="4 6" id="KW-0689">Ribosomal protein</keyword>
<dbReference type="GO" id="GO:0019843">
    <property type="term" value="F:rRNA binding"/>
    <property type="evidence" value="ECO:0007669"/>
    <property type="project" value="UniProtKB-UniRule"/>
</dbReference>
<dbReference type="InterPro" id="IPR012340">
    <property type="entry name" value="NA-bd_OB-fold"/>
</dbReference>
<dbReference type="EMBL" id="DSBX01000302">
    <property type="protein sequence ID" value="HDR00182.1"/>
    <property type="molecule type" value="Genomic_DNA"/>
</dbReference>
<gene>
    <name evidence="6" type="primary">rpsQ</name>
    <name evidence="9" type="ORF">ENN51_07870</name>
</gene>
<protein>
    <recommendedName>
        <fullName evidence="6">Small ribosomal subunit protein uS17</fullName>
    </recommendedName>
</protein>
<evidence type="ECO:0000313" key="9">
    <source>
        <dbReference type="EMBL" id="HDR00182.1"/>
    </source>
</evidence>
<dbReference type="GO" id="GO:0003735">
    <property type="term" value="F:structural constituent of ribosome"/>
    <property type="evidence" value="ECO:0007669"/>
    <property type="project" value="UniProtKB-UniRule"/>
</dbReference>